<dbReference type="GO" id="GO:0004364">
    <property type="term" value="F:glutathione transferase activity"/>
    <property type="evidence" value="ECO:0007669"/>
    <property type="project" value="UniProtKB-EC"/>
</dbReference>
<dbReference type="PROSITE" id="PS50405">
    <property type="entry name" value="GST_CTER"/>
    <property type="match status" value="1"/>
</dbReference>
<sequence>MNIKLYYDLMSQPSRSLYILLKSVNCNFEPKYVDLRKAEHYSEEFSKVNRIQRVPVIDHDGFILSESVAIIKYLARENIIPEKLYPRDSKLQARVDEFLEWHHIGLRLHCAMYTRVMFLDPVLDKSRKQDPKTAANYKGRMMDALETFDTKWLGQGREFIAGNTLTVADLFAASELEQPRLADFNPMQEFPAIGAWAQKVRAYFNPHYDEAHVIVNKIVDKRKLAAKL</sequence>
<feature type="domain" description="GST C-terminal" evidence="7">
    <location>
        <begin position="88"/>
        <end position="224"/>
    </location>
</feature>
<dbReference type="PROSITE" id="PS50404">
    <property type="entry name" value="GST_NTER"/>
    <property type="match status" value="1"/>
</dbReference>
<dbReference type="InterPro" id="IPR051369">
    <property type="entry name" value="GST_Theta"/>
</dbReference>
<dbReference type="SFLD" id="SFLDS00019">
    <property type="entry name" value="Glutathione_Transferase_(cytos"/>
    <property type="match status" value="1"/>
</dbReference>
<accession>A0A3G1RJ82</accession>
<comment type="subcellular location">
    <subcellularLocation>
        <location evidence="1">Cytoplasm</location>
    </subcellularLocation>
</comment>
<dbReference type="InterPro" id="IPR036282">
    <property type="entry name" value="Glutathione-S-Trfase_C_sf"/>
</dbReference>
<dbReference type="InterPro" id="IPR040079">
    <property type="entry name" value="Glutathione_S-Trfase"/>
</dbReference>
<dbReference type="GO" id="GO:0006749">
    <property type="term" value="P:glutathione metabolic process"/>
    <property type="evidence" value="ECO:0007669"/>
    <property type="project" value="TreeGrafter"/>
</dbReference>
<dbReference type="Pfam" id="PF02798">
    <property type="entry name" value="GST_N"/>
    <property type="match status" value="1"/>
</dbReference>
<dbReference type="FunFam" id="3.40.30.10:FF:000176">
    <property type="entry name" value="Glutathione S-transferase theta-1"/>
    <property type="match status" value="1"/>
</dbReference>
<evidence type="ECO:0000256" key="1">
    <source>
        <dbReference type="ARBA" id="ARBA00004496"/>
    </source>
</evidence>
<dbReference type="Gene3D" id="1.20.1050.10">
    <property type="match status" value="1"/>
</dbReference>
<dbReference type="EMBL" id="MG879013">
    <property type="protein sequence ID" value="AWX68893.1"/>
    <property type="molecule type" value="mRNA"/>
</dbReference>
<comment type="catalytic activity">
    <reaction evidence="5">
        <text>RX + glutathione = an S-substituted glutathione + a halide anion + H(+)</text>
        <dbReference type="Rhea" id="RHEA:16437"/>
        <dbReference type="ChEBI" id="CHEBI:15378"/>
        <dbReference type="ChEBI" id="CHEBI:16042"/>
        <dbReference type="ChEBI" id="CHEBI:17792"/>
        <dbReference type="ChEBI" id="CHEBI:57925"/>
        <dbReference type="ChEBI" id="CHEBI:90779"/>
        <dbReference type="EC" id="2.5.1.18"/>
    </reaction>
</comment>
<dbReference type="InterPro" id="IPR040077">
    <property type="entry name" value="GST_C_Theta"/>
</dbReference>
<evidence type="ECO:0000259" key="6">
    <source>
        <dbReference type="PROSITE" id="PS50404"/>
    </source>
</evidence>
<organism evidence="8">
    <name type="scientific">Heortia vitessoides</name>
    <dbReference type="NCBI Taxonomy" id="1557813"/>
    <lineage>
        <taxon>Eukaryota</taxon>
        <taxon>Metazoa</taxon>
        <taxon>Ecdysozoa</taxon>
        <taxon>Arthropoda</taxon>
        <taxon>Hexapoda</taxon>
        <taxon>Insecta</taxon>
        <taxon>Pterygota</taxon>
        <taxon>Neoptera</taxon>
        <taxon>Endopterygota</taxon>
        <taxon>Lepidoptera</taxon>
        <taxon>Glossata</taxon>
        <taxon>Ditrysia</taxon>
        <taxon>Pyraloidea</taxon>
        <taxon>Crambidae</taxon>
        <taxon>Heortia</taxon>
    </lineage>
</organism>
<dbReference type="AlphaFoldDB" id="A0A3G1RJ82"/>
<reference evidence="8" key="1">
    <citation type="journal article" date="2018" name="J. Insect Sci.">
        <title>Multiple Glutathione S-Transferase Genes in Heortia vitessoides (Lepidoptera: Crambidae): Identification and Expression Patterns.</title>
        <authorList>
            <person name="Cheng J."/>
            <person name="Wang C.Y."/>
            <person name="Lyu Z.H."/>
            <person name="Lin T."/>
        </authorList>
    </citation>
    <scope>NUCLEOTIDE SEQUENCE</scope>
</reference>
<protein>
    <submittedName>
        <fullName evidence="8">Glutathione S-transferase theta 1</fullName>
        <ecNumber evidence="8">2.5.1.18</ecNumber>
    </submittedName>
</protein>
<evidence type="ECO:0000256" key="3">
    <source>
        <dbReference type="ARBA" id="ARBA00022490"/>
    </source>
</evidence>
<evidence type="ECO:0000256" key="4">
    <source>
        <dbReference type="ARBA" id="ARBA00022679"/>
    </source>
</evidence>
<feature type="domain" description="GST N-terminal" evidence="6">
    <location>
        <begin position="1"/>
        <end position="82"/>
    </location>
</feature>
<dbReference type="InterPro" id="IPR036249">
    <property type="entry name" value="Thioredoxin-like_sf"/>
</dbReference>
<evidence type="ECO:0000313" key="8">
    <source>
        <dbReference type="EMBL" id="AWX68893.1"/>
    </source>
</evidence>
<dbReference type="InterPro" id="IPR010987">
    <property type="entry name" value="Glutathione-S-Trfase_C-like"/>
</dbReference>
<dbReference type="PANTHER" id="PTHR43917">
    <property type="match status" value="1"/>
</dbReference>
<evidence type="ECO:0000259" key="7">
    <source>
        <dbReference type="PROSITE" id="PS50405"/>
    </source>
</evidence>
<proteinExistence type="evidence at transcript level"/>
<dbReference type="SUPFAM" id="SSF47616">
    <property type="entry name" value="GST C-terminal domain-like"/>
    <property type="match status" value="1"/>
</dbReference>
<dbReference type="Pfam" id="PF00043">
    <property type="entry name" value="GST_C"/>
    <property type="match status" value="1"/>
</dbReference>
<dbReference type="PANTHER" id="PTHR43917:SF8">
    <property type="entry name" value="GH16740P-RELATED"/>
    <property type="match status" value="1"/>
</dbReference>
<dbReference type="EC" id="2.5.1.18" evidence="8"/>
<dbReference type="FunFam" id="1.20.1050.10:FF:000039">
    <property type="entry name" value="Glutathione S-transferase theta-1"/>
    <property type="match status" value="1"/>
</dbReference>
<keyword evidence="3" id="KW-0963">Cytoplasm</keyword>
<dbReference type="Gene3D" id="3.40.30.10">
    <property type="entry name" value="Glutaredoxin"/>
    <property type="match status" value="1"/>
</dbReference>
<dbReference type="CDD" id="cd03183">
    <property type="entry name" value="GST_C_Theta"/>
    <property type="match status" value="1"/>
</dbReference>
<dbReference type="SFLD" id="SFLDG00358">
    <property type="entry name" value="Main_(cytGST)"/>
    <property type="match status" value="1"/>
</dbReference>
<name>A0A3G1RJ82_9NEOP</name>
<evidence type="ECO:0000256" key="5">
    <source>
        <dbReference type="ARBA" id="ARBA00047960"/>
    </source>
</evidence>
<dbReference type="InterPro" id="IPR004045">
    <property type="entry name" value="Glutathione_S-Trfase_N"/>
</dbReference>
<dbReference type="GO" id="GO:0005737">
    <property type="term" value="C:cytoplasm"/>
    <property type="evidence" value="ECO:0007669"/>
    <property type="project" value="UniProtKB-SubCell"/>
</dbReference>
<dbReference type="InterPro" id="IPR004046">
    <property type="entry name" value="GST_C"/>
</dbReference>
<keyword evidence="4 8" id="KW-0808">Transferase</keyword>
<evidence type="ECO:0000256" key="2">
    <source>
        <dbReference type="ARBA" id="ARBA00009899"/>
    </source>
</evidence>
<dbReference type="SUPFAM" id="SSF52833">
    <property type="entry name" value="Thioredoxin-like"/>
    <property type="match status" value="1"/>
</dbReference>
<comment type="similarity">
    <text evidence="2">Belongs to the GST superfamily. Theta family.</text>
</comment>